<name>A0AA35Y756_LACSI</name>
<dbReference type="EMBL" id="OX465086">
    <property type="protein sequence ID" value="CAI9260358.1"/>
    <property type="molecule type" value="Genomic_DNA"/>
</dbReference>
<accession>A0AA35Y756</accession>
<keyword evidence="3" id="KW-1185">Reference proteome</keyword>
<feature type="region of interest" description="Disordered" evidence="1">
    <location>
        <begin position="1"/>
        <end position="37"/>
    </location>
</feature>
<dbReference type="AlphaFoldDB" id="A0AA35Y756"/>
<organism evidence="2 3">
    <name type="scientific">Lactuca saligna</name>
    <name type="common">Willowleaf lettuce</name>
    <dbReference type="NCBI Taxonomy" id="75948"/>
    <lineage>
        <taxon>Eukaryota</taxon>
        <taxon>Viridiplantae</taxon>
        <taxon>Streptophyta</taxon>
        <taxon>Embryophyta</taxon>
        <taxon>Tracheophyta</taxon>
        <taxon>Spermatophyta</taxon>
        <taxon>Magnoliopsida</taxon>
        <taxon>eudicotyledons</taxon>
        <taxon>Gunneridae</taxon>
        <taxon>Pentapetalae</taxon>
        <taxon>asterids</taxon>
        <taxon>campanulids</taxon>
        <taxon>Asterales</taxon>
        <taxon>Asteraceae</taxon>
        <taxon>Cichorioideae</taxon>
        <taxon>Cichorieae</taxon>
        <taxon>Lactucinae</taxon>
        <taxon>Lactuca</taxon>
    </lineage>
</organism>
<feature type="compositionally biased region" description="Basic and acidic residues" evidence="1">
    <location>
        <begin position="1"/>
        <end position="11"/>
    </location>
</feature>
<evidence type="ECO:0000256" key="1">
    <source>
        <dbReference type="SAM" id="MobiDB-lite"/>
    </source>
</evidence>
<gene>
    <name evidence="2" type="ORF">LSALG_LOCUS1195</name>
</gene>
<evidence type="ECO:0000313" key="3">
    <source>
        <dbReference type="Proteomes" id="UP001177003"/>
    </source>
</evidence>
<protein>
    <submittedName>
        <fullName evidence="2">Uncharacterized protein</fullName>
    </submittedName>
</protein>
<sequence length="99" mass="10721">MRGLEPKKDGQDPPSISADIHDVRPPKERRRKFSGGEAVEALDGEGAAFLVVYGSTATTTSPNSNHCCFVRLVSVVNHVQLEARSRLVLVAHGVAGNRW</sequence>
<proteinExistence type="predicted"/>
<dbReference type="Proteomes" id="UP001177003">
    <property type="component" value="Chromosome 0"/>
</dbReference>
<evidence type="ECO:0000313" key="2">
    <source>
        <dbReference type="EMBL" id="CAI9260358.1"/>
    </source>
</evidence>
<reference evidence="2" key="1">
    <citation type="submission" date="2023-04" db="EMBL/GenBank/DDBJ databases">
        <authorList>
            <person name="Vijverberg K."/>
            <person name="Xiong W."/>
            <person name="Schranz E."/>
        </authorList>
    </citation>
    <scope>NUCLEOTIDE SEQUENCE</scope>
</reference>